<feature type="domain" description="Aminoglycoside phosphotransferase" evidence="1">
    <location>
        <begin position="37"/>
        <end position="245"/>
    </location>
</feature>
<dbReference type="SUPFAM" id="SSF56112">
    <property type="entry name" value="Protein kinase-like (PK-like)"/>
    <property type="match status" value="1"/>
</dbReference>
<dbReference type="Pfam" id="PF01636">
    <property type="entry name" value="APH"/>
    <property type="match status" value="1"/>
</dbReference>
<sequence length="263" mass="30120">MIPIQLHDIPQSIIDEVGTVSKLDFPRQGHTSDVGILANEQGRFVLKRTKGEQYSSWLAQEIRVLHSLQKTSLPVPSVYRFVEDKENNQSWALLKFFEGETLRQALVREKNSDKKHEMIFNFGAILSAIHDTPCPEEMRGESPWLDDMLLRAEYNLSHYYVDGTAELWESLNRNKPQTITNTLIHGDFTIDNVLVRNGNITGIIDWSGGALGDPRYDVSLAIRPKPNAIETESEIEVFFEGYGRGRISESEYKYFEEGLYAFF</sequence>
<keyword evidence="2" id="KW-0808">Transferase</keyword>
<protein>
    <submittedName>
        <fullName evidence="2">Aminoglycoside phosphotransferase family protein</fullName>
    </submittedName>
</protein>
<evidence type="ECO:0000259" key="1">
    <source>
        <dbReference type="Pfam" id="PF01636"/>
    </source>
</evidence>
<reference evidence="2 3" key="1">
    <citation type="submission" date="2018-09" db="EMBL/GenBank/DDBJ databases">
        <title>Genome Sequence of Paenibacillus lautus Strain E7593-69, Azo Dye-Degrading Bacteria, Isolated from Commercial Tattoo Inks.</title>
        <authorList>
            <person name="Nho S.W."/>
            <person name="Kim S.-J."/>
            <person name="Kweon O."/>
            <person name="Cerniglia C.E."/>
        </authorList>
    </citation>
    <scope>NUCLEOTIDE SEQUENCE [LARGE SCALE GENOMIC DNA]</scope>
    <source>
        <strain evidence="2 3">E7593-69</strain>
    </source>
</reference>
<keyword evidence="3" id="KW-1185">Reference proteome</keyword>
<proteinExistence type="predicted"/>
<dbReference type="Gene3D" id="3.90.1200.10">
    <property type="match status" value="1"/>
</dbReference>
<dbReference type="AlphaFoldDB" id="A0A385TM42"/>
<dbReference type="RefSeq" id="WP_119848551.1">
    <property type="nucleotide sequence ID" value="NZ_CP032412.1"/>
</dbReference>
<accession>A0A385TM42</accession>
<dbReference type="KEGG" id="plw:D5F53_15910"/>
<dbReference type="InterPro" id="IPR002575">
    <property type="entry name" value="Aminoglycoside_PTrfase"/>
</dbReference>
<dbReference type="Proteomes" id="UP000266552">
    <property type="component" value="Chromosome"/>
</dbReference>
<gene>
    <name evidence="2" type="ORF">D5F53_15910</name>
</gene>
<evidence type="ECO:0000313" key="2">
    <source>
        <dbReference type="EMBL" id="AYB44666.1"/>
    </source>
</evidence>
<evidence type="ECO:0000313" key="3">
    <source>
        <dbReference type="Proteomes" id="UP000266552"/>
    </source>
</evidence>
<dbReference type="InterPro" id="IPR051678">
    <property type="entry name" value="AGP_Transferase"/>
</dbReference>
<dbReference type="EMBL" id="CP032412">
    <property type="protein sequence ID" value="AYB44666.1"/>
    <property type="molecule type" value="Genomic_DNA"/>
</dbReference>
<dbReference type="PANTHER" id="PTHR21310">
    <property type="entry name" value="AMINOGLYCOSIDE PHOSPHOTRANSFERASE-RELATED-RELATED"/>
    <property type="match status" value="1"/>
</dbReference>
<name>A0A385TM42_PAELA</name>
<dbReference type="InterPro" id="IPR011009">
    <property type="entry name" value="Kinase-like_dom_sf"/>
</dbReference>
<organism evidence="2 3">
    <name type="scientific">Paenibacillus lautus</name>
    <name type="common">Bacillus lautus</name>
    <dbReference type="NCBI Taxonomy" id="1401"/>
    <lineage>
        <taxon>Bacteria</taxon>
        <taxon>Bacillati</taxon>
        <taxon>Bacillota</taxon>
        <taxon>Bacilli</taxon>
        <taxon>Bacillales</taxon>
        <taxon>Paenibacillaceae</taxon>
        <taxon>Paenibacillus</taxon>
    </lineage>
</organism>
<dbReference type="GO" id="GO:0016740">
    <property type="term" value="F:transferase activity"/>
    <property type="evidence" value="ECO:0007669"/>
    <property type="project" value="UniProtKB-KW"/>
</dbReference>